<reference evidence="1 2" key="1">
    <citation type="journal article" date="2022" name="Nat. Plants">
        <title>Genomes of leafy and leafless Platanthera orchids illuminate the evolution of mycoheterotrophy.</title>
        <authorList>
            <person name="Li M.H."/>
            <person name="Liu K.W."/>
            <person name="Li Z."/>
            <person name="Lu H.C."/>
            <person name="Ye Q.L."/>
            <person name="Zhang D."/>
            <person name="Wang J.Y."/>
            <person name="Li Y.F."/>
            <person name="Zhong Z.M."/>
            <person name="Liu X."/>
            <person name="Yu X."/>
            <person name="Liu D.K."/>
            <person name="Tu X.D."/>
            <person name="Liu B."/>
            <person name="Hao Y."/>
            <person name="Liao X.Y."/>
            <person name="Jiang Y.T."/>
            <person name="Sun W.H."/>
            <person name="Chen J."/>
            <person name="Chen Y.Q."/>
            <person name="Ai Y."/>
            <person name="Zhai J.W."/>
            <person name="Wu S.S."/>
            <person name="Zhou Z."/>
            <person name="Hsiao Y.Y."/>
            <person name="Wu W.L."/>
            <person name="Chen Y.Y."/>
            <person name="Lin Y.F."/>
            <person name="Hsu J.L."/>
            <person name="Li C.Y."/>
            <person name="Wang Z.W."/>
            <person name="Zhao X."/>
            <person name="Zhong W.Y."/>
            <person name="Ma X.K."/>
            <person name="Ma L."/>
            <person name="Huang J."/>
            <person name="Chen G.Z."/>
            <person name="Huang M.Z."/>
            <person name="Huang L."/>
            <person name="Peng D.H."/>
            <person name="Luo Y.B."/>
            <person name="Zou S.Q."/>
            <person name="Chen S.P."/>
            <person name="Lan S."/>
            <person name="Tsai W.C."/>
            <person name="Van de Peer Y."/>
            <person name="Liu Z.J."/>
        </authorList>
    </citation>
    <scope>NUCLEOTIDE SEQUENCE [LARGE SCALE GENOMIC DNA]</scope>
    <source>
        <strain evidence="1">Lor288</strain>
    </source>
</reference>
<keyword evidence="2" id="KW-1185">Reference proteome</keyword>
<dbReference type="Proteomes" id="UP001412067">
    <property type="component" value="Unassembled WGS sequence"/>
</dbReference>
<sequence length="87" mass="10181">MLKSRFSPSSSFGLQRVSLHSRRMYSMLIPRASARRPENPNELIDSIETFIFDYDRVVWKGDKLIDGVPETLEMLRYSLAFHILFLS</sequence>
<dbReference type="Gene3D" id="3.40.50.1000">
    <property type="entry name" value="HAD superfamily/HAD-like"/>
    <property type="match status" value="1"/>
</dbReference>
<evidence type="ECO:0000313" key="1">
    <source>
        <dbReference type="EMBL" id="KAK8946087.1"/>
    </source>
</evidence>
<evidence type="ECO:0000313" key="2">
    <source>
        <dbReference type="Proteomes" id="UP001412067"/>
    </source>
</evidence>
<accession>A0ABR2LQ03</accession>
<comment type="caution">
    <text evidence="1">The sequence shown here is derived from an EMBL/GenBank/DDBJ whole genome shotgun (WGS) entry which is preliminary data.</text>
</comment>
<gene>
    <name evidence="1" type="ORF">KSP40_PGU002272</name>
</gene>
<proteinExistence type="predicted"/>
<protein>
    <submittedName>
        <fullName evidence="1">Uncharacterized protein</fullName>
    </submittedName>
</protein>
<dbReference type="EMBL" id="JBBWWR010000017">
    <property type="protein sequence ID" value="KAK8946087.1"/>
    <property type="molecule type" value="Genomic_DNA"/>
</dbReference>
<dbReference type="InterPro" id="IPR023214">
    <property type="entry name" value="HAD_sf"/>
</dbReference>
<organism evidence="1 2">
    <name type="scientific">Platanthera guangdongensis</name>
    <dbReference type="NCBI Taxonomy" id="2320717"/>
    <lineage>
        <taxon>Eukaryota</taxon>
        <taxon>Viridiplantae</taxon>
        <taxon>Streptophyta</taxon>
        <taxon>Embryophyta</taxon>
        <taxon>Tracheophyta</taxon>
        <taxon>Spermatophyta</taxon>
        <taxon>Magnoliopsida</taxon>
        <taxon>Liliopsida</taxon>
        <taxon>Asparagales</taxon>
        <taxon>Orchidaceae</taxon>
        <taxon>Orchidoideae</taxon>
        <taxon>Orchideae</taxon>
        <taxon>Orchidinae</taxon>
        <taxon>Platanthera</taxon>
    </lineage>
</organism>
<name>A0ABR2LQ03_9ASPA</name>